<gene>
    <name evidence="1" type="ORF">HID58_050727</name>
</gene>
<sequence length="145" mass="15905">MVVNEHLPVAIYMIIILHSASQKNTVQTQSCNVTAATDPRANSARTSHVPTAFASSSGKPCRYGKTSWPLRLDRRSSFRSLETSCRISCESHVSEVIDEIRVGENFSPVRAKGSSIASVAYFKDLGNVEVPIFSVQYRPDARTSA</sequence>
<organism evidence="1 2">
    <name type="scientific">Brassica napus</name>
    <name type="common">Rape</name>
    <dbReference type="NCBI Taxonomy" id="3708"/>
    <lineage>
        <taxon>Eukaryota</taxon>
        <taxon>Viridiplantae</taxon>
        <taxon>Streptophyta</taxon>
        <taxon>Embryophyta</taxon>
        <taxon>Tracheophyta</taxon>
        <taxon>Spermatophyta</taxon>
        <taxon>Magnoliopsida</taxon>
        <taxon>eudicotyledons</taxon>
        <taxon>Gunneridae</taxon>
        <taxon>Pentapetalae</taxon>
        <taxon>rosids</taxon>
        <taxon>malvids</taxon>
        <taxon>Brassicales</taxon>
        <taxon>Brassicaceae</taxon>
        <taxon>Brassiceae</taxon>
        <taxon>Brassica</taxon>
    </lineage>
</organism>
<evidence type="ECO:0000313" key="2">
    <source>
        <dbReference type="Proteomes" id="UP000824890"/>
    </source>
</evidence>
<comment type="caution">
    <text evidence="1">The sequence shown here is derived from an EMBL/GenBank/DDBJ whole genome shotgun (WGS) entry which is preliminary data.</text>
</comment>
<reference evidence="1 2" key="1">
    <citation type="submission" date="2021-05" db="EMBL/GenBank/DDBJ databases">
        <title>Genome Assembly of Synthetic Allotetraploid Brassica napus Reveals Homoeologous Exchanges between Subgenomes.</title>
        <authorList>
            <person name="Davis J.T."/>
        </authorList>
    </citation>
    <scope>NUCLEOTIDE SEQUENCE [LARGE SCALE GENOMIC DNA]</scope>
    <source>
        <strain evidence="2">cv. Da-Ae</strain>
        <tissue evidence="1">Seedling</tissue>
    </source>
</reference>
<dbReference type="Proteomes" id="UP000824890">
    <property type="component" value="Unassembled WGS sequence"/>
</dbReference>
<name>A0ABQ8A7B6_BRANA</name>
<dbReference type="EMBL" id="JAGKQM010000013">
    <property type="protein sequence ID" value="KAH0888298.1"/>
    <property type="molecule type" value="Genomic_DNA"/>
</dbReference>
<protein>
    <submittedName>
        <fullName evidence="1">Uncharacterized protein</fullName>
    </submittedName>
</protein>
<accession>A0ABQ8A7B6</accession>
<evidence type="ECO:0000313" key="1">
    <source>
        <dbReference type="EMBL" id="KAH0888298.1"/>
    </source>
</evidence>
<proteinExistence type="predicted"/>
<keyword evidence="2" id="KW-1185">Reference proteome</keyword>